<comment type="similarity">
    <text evidence="1">Belongs to the mTERF family.</text>
</comment>
<evidence type="ECO:0000313" key="6">
    <source>
        <dbReference type="Proteomes" id="UP001605036"/>
    </source>
</evidence>
<evidence type="ECO:0000256" key="3">
    <source>
        <dbReference type="ARBA" id="ARBA00022946"/>
    </source>
</evidence>
<evidence type="ECO:0000313" key="5">
    <source>
        <dbReference type="EMBL" id="KAL2653896.1"/>
    </source>
</evidence>
<keyword evidence="6" id="KW-1185">Reference proteome</keyword>
<keyword evidence="2" id="KW-0804">Transcription</keyword>
<proteinExistence type="inferred from homology"/>
<keyword evidence="2" id="KW-0806">Transcription termination</keyword>
<gene>
    <name evidence="5" type="ORF">R1flu_022024</name>
</gene>
<dbReference type="Proteomes" id="UP001605036">
    <property type="component" value="Unassembled WGS sequence"/>
</dbReference>
<dbReference type="InterPro" id="IPR038538">
    <property type="entry name" value="MTERF_sf"/>
</dbReference>
<evidence type="ECO:0000256" key="1">
    <source>
        <dbReference type="ARBA" id="ARBA00007692"/>
    </source>
</evidence>
<dbReference type="AlphaFoldDB" id="A0ABD1ZR08"/>
<accession>A0ABD1ZR08</accession>
<keyword evidence="3" id="KW-0809">Transit peptide</keyword>
<dbReference type="PANTHER" id="PTHR13068:SF151">
    <property type="entry name" value="TRANSCRIPTION TERMINATION FACTOR MTERF9, CHLOROPLASTIC"/>
    <property type="match status" value="1"/>
</dbReference>
<dbReference type="GO" id="GO:0006353">
    <property type="term" value="P:DNA-templated transcription termination"/>
    <property type="evidence" value="ECO:0007669"/>
    <property type="project" value="UniProtKB-KW"/>
</dbReference>
<dbReference type="EMBL" id="JBHFFA010000001">
    <property type="protein sequence ID" value="KAL2653896.1"/>
    <property type="molecule type" value="Genomic_DNA"/>
</dbReference>
<protein>
    <submittedName>
        <fullName evidence="5">Uncharacterized protein</fullName>
    </submittedName>
</protein>
<comment type="caution">
    <text evidence="5">The sequence shown here is derived from an EMBL/GenBank/DDBJ whole genome shotgun (WGS) entry which is preliminary data.</text>
</comment>
<dbReference type="Gene3D" id="1.25.70.10">
    <property type="entry name" value="Transcription termination factor 3, mitochondrial"/>
    <property type="match status" value="3"/>
</dbReference>
<dbReference type="Pfam" id="PF02536">
    <property type="entry name" value="mTERF"/>
    <property type="match status" value="2"/>
</dbReference>
<dbReference type="PANTHER" id="PTHR13068">
    <property type="entry name" value="CGI-12 PROTEIN-RELATED"/>
    <property type="match status" value="1"/>
</dbReference>
<dbReference type="SMART" id="SM00733">
    <property type="entry name" value="Mterf"/>
    <property type="match status" value="11"/>
</dbReference>
<evidence type="ECO:0000256" key="2">
    <source>
        <dbReference type="ARBA" id="ARBA00022472"/>
    </source>
</evidence>
<organism evidence="5 6">
    <name type="scientific">Riccia fluitans</name>
    <dbReference type="NCBI Taxonomy" id="41844"/>
    <lineage>
        <taxon>Eukaryota</taxon>
        <taxon>Viridiplantae</taxon>
        <taxon>Streptophyta</taxon>
        <taxon>Embryophyta</taxon>
        <taxon>Marchantiophyta</taxon>
        <taxon>Marchantiopsida</taxon>
        <taxon>Marchantiidae</taxon>
        <taxon>Marchantiales</taxon>
        <taxon>Ricciaceae</taxon>
        <taxon>Riccia</taxon>
    </lineage>
</organism>
<feature type="region of interest" description="Disordered" evidence="4">
    <location>
        <begin position="730"/>
        <end position="756"/>
    </location>
</feature>
<reference evidence="5 6" key="1">
    <citation type="submission" date="2024-09" db="EMBL/GenBank/DDBJ databases">
        <title>Chromosome-scale assembly of Riccia fluitans.</title>
        <authorList>
            <person name="Paukszto L."/>
            <person name="Sawicki J."/>
            <person name="Karawczyk K."/>
            <person name="Piernik-Szablinska J."/>
            <person name="Szczecinska M."/>
            <person name="Mazdziarz M."/>
        </authorList>
    </citation>
    <scope>NUCLEOTIDE SEQUENCE [LARGE SCALE GENOMIC DNA]</scope>
    <source>
        <strain evidence="5">Rf_01</strain>
        <tissue evidence="5">Aerial parts of the thallus</tissue>
    </source>
</reference>
<dbReference type="InterPro" id="IPR003690">
    <property type="entry name" value="MTERF"/>
</dbReference>
<keyword evidence="2" id="KW-0805">Transcription regulation</keyword>
<feature type="compositionally biased region" description="Low complexity" evidence="4">
    <location>
        <begin position="737"/>
        <end position="747"/>
    </location>
</feature>
<evidence type="ECO:0000256" key="4">
    <source>
        <dbReference type="SAM" id="MobiDB-lite"/>
    </source>
</evidence>
<name>A0ABD1ZR08_9MARC</name>
<sequence length="756" mass="85813">MSFGIPNLQLQLRSFLRPELPWKLSFEKRESLLPSNCWNGVNPTWMPIQVVHSSLVWGFLRDGRKLSSTFTGTAGSLPVKHSNKVAEKHEFDDIQDLIVSPPSVSSGKYIEGQPPTLLEREAKALGGSTVFSRKERIEAVNGLLDLLEHKGVTSGYAFEFVRHAGHLIDDLIAEAKEADDNEENLLHGPLVEVRDEFAENLMHSLHEDPVGDGKTREVFRFFGSEGLQVSQADQRREKKISKMLNIGTREELEMDGEATRCEDDSKLSKLAVRVSISAEKRGLARLVHYFQLLGMKAQNIPKVLPYVERGIDRVMAKVEFLRSLGVKYVHLPIILVKWPQLLAYQCDSLASNVDYLVSIGLTHKDIGRMVVKFPEILGRDVQTELLKSVETLENLGVQVRDVRKLVVRYPVLLTEDAPTKLDPLINYLLELGVQKQHIGTILIRRPLLLDSDVEKDLRPVGDYLKSLNSSPEDIDKIITSFPQVFCYSVDQDFRPTVRHLETLGVEPALMGKLFRRHPQLLKNRQSLETKLDFLLSVGLERKHLGKVIFNAPQLLCLSVEENMLPTVKFLESISVKGPLLLKILKRKPMILAYNVETKLKLNVNFLRSIQIKQGEMGKLVARHPQLLTLSTEKNLKPTLDYFLELGFTRAEVADMVRSLPSILGFNVFTVLAPKYGYLVDVMKRSKREVTRFPQFFSYSLENRIIPRHQQLGELFDSVSLSSVYSCSDDDFDKKVSRWTSSSSPSSTTRKKPKKRI</sequence>